<accession>A0A401GT22</accession>
<organism evidence="2 3">
    <name type="scientific">Sparassis crispa</name>
    <dbReference type="NCBI Taxonomy" id="139825"/>
    <lineage>
        <taxon>Eukaryota</taxon>
        <taxon>Fungi</taxon>
        <taxon>Dikarya</taxon>
        <taxon>Basidiomycota</taxon>
        <taxon>Agaricomycotina</taxon>
        <taxon>Agaricomycetes</taxon>
        <taxon>Polyporales</taxon>
        <taxon>Sparassidaceae</taxon>
        <taxon>Sparassis</taxon>
    </lineage>
</organism>
<protein>
    <submittedName>
        <fullName evidence="2">Uncharacterized protein</fullName>
    </submittedName>
</protein>
<dbReference type="Proteomes" id="UP000287166">
    <property type="component" value="Unassembled WGS sequence"/>
</dbReference>
<comment type="caution">
    <text evidence="2">The sequence shown here is derived from an EMBL/GenBank/DDBJ whole genome shotgun (WGS) entry which is preliminary data.</text>
</comment>
<dbReference type="OrthoDB" id="2758671at2759"/>
<dbReference type="GeneID" id="38782237"/>
<keyword evidence="1" id="KW-0175">Coiled coil</keyword>
<dbReference type="RefSeq" id="XP_027616233.1">
    <property type="nucleotide sequence ID" value="XM_027760432.1"/>
</dbReference>
<evidence type="ECO:0000256" key="1">
    <source>
        <dbReference type="SAM" id="Coils"/>
    </source>
</evidence>
<gene>
    <name evidence="2" type="ORF">SCP_0705070</name>
</gene>
<sequence>MQMSGDNATIEEYRHVVRQLQLDNVNLRREMRALQQQNGALIANQPKRCNKSSNLPREIEDNSSTIFLKARPDGVSSYNPHRYDTSRSEELGNIAKLYEFLPVEFHHMAHKLPAFGKEFRKKVNAQRSTMINTLRTHAASIFTGTPAEYFGTQYDRAAIPNFQAKLKAPADAKYPLWPPILFPDLKYDMRVVFHNPLLPRIMKVIL</sequence>
<keyword evidence="3" id="KW-1185">Reference proteome</keyword>
<proteinExistence type="predicted"/>
<reference evidence="2 3" key="1">
    <citation type="journal article" date="2018" name="Sci. Rep.">
        <title>Genome sequence of the cauliflower mushroom Sparassis crispa (Hanabiratake) and its association with beneficial usage.</title>
        <authorList>
            <person name="Kiyama R."/>
            <person name="Furutani Y."/>
            <person name="Kawaguchi K."/>
            <person name="Nakanishi T."/>
        </authorList>
    </citation>
    <scope>NUCLEOTIDE SEQUENCE [LARGE SCALE GENOMIC DNA]</scope>
</reference>
<evidence type="ECO:0000313" key="3">
    <source>
        <dbReference type="Proteomes" id="UP000287166"/>
    </source>
</evidence>
<dbReference type="AlphaFoldDB" id="A0A401GT22"/>
<dbReference type="InParanoid" id="A0A401GT22"/>
<name>A0A401GT22_9APHY</name>
<dbReference type="EMBL" id="BFAD01000007">
    <property type="protein sequence ID" value="GBE85320.1"/>
    <property type="molecule type" value="Genomic_DNA"/>
</dbReference>
<feature type="coiled-coil region" evidence="1">
    <location>
        <begin position="10"/>
        <end position="44"/>
    </location>
</feature>
<evidence type="ECO:0000313" key="2">
    <source>
        <dbReference type="EMBL" id="GBE85320.1"/>
    </source>
</evidence>